<sequence length="292" mass="33476">MSVDMNLVNAGLQAVVGKQFFSSSESGTLIPITSDQLFKYTYPIMKVPDVNGKFVIYVKTLAGKTLTLPCEPNFTIEQVRALIRNREGVQPDQQRLIFCATEFEFWTTKNNHILKSNTGRQLEDGRTLKDYNIQKESTVHLIHRLRGGFSGGYHIDKEFFDPRFNFNFQKLDDLNRTFLRGGKKYSRPLGSKRYAIKVLGKYADSKWLGCIAKCKRFAYGRGIYCTPDPETARQYAKEYTYQGKEYKLIFQSRIDPNKMVVVKQAGVDGLGEYWLLPEGGYLRPYGICVYPA</sequence>
<dbReference type="WBParaSite" id="ES5_v2.g15716.t1">
    <property type="protein sequence ID" value="ES5_v2.g15716.t1"/>
    <property type="gene ID" value="ES5_v2.g15716"/>
</dbReference>
<name>A0AC34FF25_9BILA</name>
<organism evidence="1 2">
    <name type="scientific">Panagrolaimus sp. ES5</name>
    <dbReference type="NCBI Taxonomy" id="591445"/>
    <lineage>
        <taxon>Eukaryota</taxon>
        <taxon>Metazoa</taxon>
        <taxon>Ecdysozoa</taxon>
        <taxon>Nematoda</taxon>
        <taxon>Chromadorea</taxon>
        <taxon>Rhabditida</taxon>
        <taxon>Tylenchina</taxon>
        <taxon>Panagrolaimomorpha</taxon>
        <taxon>Panagrolaimoidea</taxon>
        <taxon>Panagrolaimidae</taxon>
        <taxon>Panagrolaimus</taxon>
    </lineage>
</organism>
<dbReference type="Proteomes" id="UP000887579">
    <property type="component" value="Unplaced"/>
</dbReference>
<evidence type="ECO:0000313" key="2">
    <source>
        <dbReference type="WBParaSite" id="ES5_v2.g15716.t1"/>
    </source>
</evidence>
<reference evidence="2" key="1">
    <citation type="submission" date="2022-11" db="UniProtKB">
        <authorList>
            <consortium name="WormBaseParasite"/>
        </authorList>
    </citation>
    <scope>IDENTIFICATION</scope>
</reference>
<proteinExistence type="predicted"/>
<evidence type="ECO:0000313" key="1">
    <source>
        <dbReference type="Proteomes" id="UP000887579"/>
    </source>
</evidence>
<accession>A0AC34FF25</accession>
<protein>
    <submittedName>
        <fullName evidence="2">Ubiquitin-like domain-containing protein</fullName>
    </submittedName>
</protein>